<dbReference type="EMBL" id="BARS01019347">
    <property type="protein sequence ID" value="GAF89861.1"/>
    <property type="molecule type" value="Genomic_DNA"/>
</dbReference>
<comment type="caution">
    <text evidence="1">The sequence shown here is derived from an EMBL/GenBank/DDBJ whole genome shotgun (WGS) entry which is preliminary data.</text>
</comment>
<feature type="non-terminal residue" evidence="1">
    <location>
        <position position="1"/>
    </location>
</feature>
<accession>X0TRN5</accession>
<organism evidence="1">
    <name type="scientific">marine sediment metagenome</name>
    <dbReference type="NCBI Taxonomy" id="412755"/>
    <lineage>
        <taxon>unclassified sequences</taxon>
        <taxon>metagenomes</taxon>
        <taxon>ecological metagenomes</taxon>
    </lineage>
</organism>
<evidence type="ECO:0000313" key="1">
    <source>
        <dbReference type="EMBL" id="GAF89861.1"/>
    </source>
</evidence>
<reference evidence="1" key="1">
    <citation type="journal article" date="2014" name="Front. Microbiol.">
        <title>High frequency of phylogenetically diverse reductive dehalogenase-homologous genes in deep subseafloor sedimentary metagenomes.</title>
        <authorList>
            <person name="Kawai M."/>
            <person name="Futagami T."/>
            <person name="Toyoda A."/>
            <person name="Takaki Y."/>
            <person name="Nishi S."/>
            <person name="Hori S."/>
            <person name="Arai W."/>
            <person name="Tsubouchi T."/>
            <person name="Morono Y."/>
            <person name="Uchiyama I."/>
            <person name="Ito T."/>
            <person name="Fujiyama A."/>
            <person name="Inagaki F."/>
            <person name="Takami H."/>
        </authorList>
    </citation>
    <scope>NUCLEOTIDE SEQUENCE</scope>
    <source>
        <strain evidence="1">Expedition CK06-06</strain>
    </source>
</reference>
<sequence>LVDLDNQDCMDLKRRLAALPDYCDPPPTVRFRIAIEETEAFYLGDRAAIKRAFPKVKLQKLAAYDQDSVCGTWELFRDTIGESSEDKVEWAKLMGAVLGTKWKGAGANKSVSFQHFCKAALFLAGELST</sequence>
<protein>
    <submittedName>
        <fullName evidence="1">Uncharacterized protein</fullName>
    </submittedName>
</protein>
<name>X0TRN5_9ZZZZ</name>
<dbReference type="AlphaFoldDB" id="X0TRN5"/>
<gene>
    <name evidence="1" type="ORF">S01H1_31361</name>
</gene>
<proteinExistence type="predicted"/>